<dbReference type="Pfam" id="PF00583">
    <property type="entry name" value="Acetyltransf_1"/>
    <property type="match status" value="1"/>
</dbReference>
<dbReference type="InterPro" id="IPR016181">
    <property type="entry name" value="Acyl_CoA_acyltransferase"/>
</dbReference>
<keyword evidence="2" id="KW-0808">Transferase</keyword>
<protein>
    <submittedName>
        <fullName evidence="2">Acetyltransferase</fullName>
    </submittedName>
</protein>
<dbReference type="Gene3D" id="3.40.630.30">
    <property type="match status" value="1"/>
</dbReference>
<name>A0A2J6TQT9_9HELO</name>
<sequence length="171" mass="19147">MATNTRTEWYKDNFLISINPSLIQPAAINAAFESDLMYWTKTMDEGELKKMLENSLCFGLYVLPESSSAITGRSSPKQIGLARLITDYVTVAYITDVYVLQEYQGKGLGTWLLSTVDETLRSWKGLRRVCLMSSGNDAWYEKALGVKEFDQGNKSGLKFMTRKGGGSVIED</sequence>
<feature type="domain" description="N-acetyltransferase" evidence="1">
    <location>
        <begin position="18"/>
        <end position="165"/>
    </location>
</feature>
<dbReference type="EMBL" id="KZ613746">
    <property type="protein sequence ID" value="PMD65395.1"/>
    <property type="molecule type" value="Genomic_DNA"/>
</dbReference>
<dbReference type="InterPro" id="IPR000182">
    <property type="entry name" value="GNAT_dom"/>
</dbReference>
<proteinExistence type="predicted"/>
<keyword evidence="3" id="KW-1185">Reference proteome</keyword>
<dbReference type="SUPFAM" id="SSF55729">
    <property type="entry name" value="Acyl-CoA N-acyltransferases (Nat)"/>
    <property type="match status" value="1"/>
</dbReference>
<dbReference type="PANTHER" id="PTHR43233:SF1">
    <property type="entry name" value="FAMILY N-ACETYLTRANSFERASE, PUTATIVE (AFU_ORTHOLOGUE AFUA_6G03350)-RELATED"/>
    <property type="match status" value="1"/>
</dbReference>
<dbReference type="InParanoid" id="A0A2J6TQT9"/>
<dbReference type="GeneID" id="36594449"/>
<dbReference type="PROSITE" id="PS51186">
    <property type="entry name" value="GNAT"/>
    <property type="match status" value="1"/>
</dbReference>
<dbReference type="PANTHER" id="PTHR43233">
    <property type="entry name" value="FAMILY N-ACETYLTRANSFERASE, PUTATIVE (AFU_ORTHOLOGUE AFUA_6G03350)-RELATED"/>
    <property type="match status" value="1"/>
</dbReference>
<dbReference type="Proteomes" id="UP000235371">
    <property type="component" value="Unassembled WGS sequence"/>
</dbReference>
<accession>A0A2J6TQT9</accession>
<dbReference type="CDD" id="cd04301">
    <property type="entry name" value="NAT_SF"/>
    <property type="match status" value="1"/>
</dbReference>
<reference evidence="2 3" key="1">
    <citation type="submission" date="2016-04" db="EMBL/GenBank/DDBJ databases">
        <title>A degradative enzymes factory behind the ericoid mycorrhizal symbiosis.</title>
        <authorList>
            <consortium name="DOE Joint Genome Institute"/>
            <person name="Martino E."/>
            <person name="Morin E."/>
            <person name="Grelet G."/>
            <person name="Kuo A."/>
            <person name="Kohler A."/>
            <person name="Daghino S."/>
            <person name="Barry K."/>
            <person name="Choi C."/>
            <person name="Cichocki N."/>
            <person name="Clum A."/>
            <person name="Copeland A."/>
            <person name="Hainaut M."/>
            <person name="Haridas S."/>
            <person name="Labutti K."/>
            <person name="Lindquist E."/>
            <person name="Lipzen A."/>
            <person name="Khouja H.-R."/>
            <person name="Murat C."/>
            <person name="Ohm R."/>
            <person name="Olson A."/>
            <person name="Spatafora J."/>
            <person name="Veneault-Fourrey C."/>
            <person name="Henrissat B."/>
            <person name="Grigoriev I."/>
            <person name="Martin F."/>
            <person name="Perotto S."/>
        </authorList>
    </citation>
    <scope>NUCLEOTIDE SEQUENCE [LARGE SCALE GENOMIC DNA]</scope>
    <source>
        <strain evidence="2 3">E</strain>
    </source>
</reference>
<evidence type="ECO:0000259" key="1">
    <source>
        <dbReference type="PROSITE" id="PS51186"/>
    </source>
</evidence>
<evidence type="ECO:0000313" key="3">
    <source>
        <dbReference type="Proteomes" id="UP000235371"/>
    </source>
</evidence>
<dbReference type="OrthoDB" id="10039976at2759"/>
<organism evidence="2 3">
    <name type="scientific">Hyaloscypha bicolor E</name>
    <dbReference type="NCBI Taxonomy" id="1095630"/>
    <lineage>
        <taxon>Eukaryota</taxon>
        <taxon>Fungi</taxon>
        <taxon>Dikarya</taxon>
        <taxon>Ascomycota</taxon>
        <taxon>Pezizomycotina</taxon>
        <taxon>Leotiomycetes</taxon>
        <taxon>Helotiales</taxon>
        <taxon>Hyaloscyphaceae</taxon>
        <taxon>Hyaloscypha</taxon>
        <taxon>Hyaloscypha bicolor</taxon>
    </lineage>
</organism>
<gene>
    <name evidence="2" type="ORF">K444DRAFT_659631</name>
</gene>
<dbReference type="RefSeq" id="XP_024742299.1">
    <property type="nucleotide sequence ID" value="XM_024886372.1"/>
</dbReference>
<dbReference type="GO" id="GO:0016747">
    <property type="term" value="F:acyltransferase activity, transferring groups other than amino-acyl groups"/>
    <property type="evidence" value="ECO:0007669"/>
    <property type="project" value="InterPro"/>
</dbReference>
<dbReference type="STRING" id="1095630.A0A2J6TQT9"/>
<evidence type="ECO:0000313" key="2">
    <source>
        <dbReference type="EMBL" id="PMD65395.1"/>
    </source>
</evidence>
<dbReference type="AlphaFoldDB" id="A0A2J6TQT9"/>
<dbReference type="InterPro" id="IPR053144">
    <property type="entry name" value="Acetyltransferase_Butenolide"/>
</dbReference>